<comment type="pathway">
    <text evidence="1">Metabolic intermediate metabolism; (S)-3-hydroxy-3-methylglutaryl-CoA degradation; acetoacetate from (S)-3-hydroxy-3-methylglutaryl-CoA: step 1/1.</text>
</comment>
<dbReference type="GO" id="GO:0004419">
    <property type="term" value="F:hydroxymethylglutaryl-CoA lyase activity"/>
    <property type="evidence" value="ECO:0007669"/>
    <property type="project" value="UniProtKB-EC"/>
</dbReference>
<dbReference type="PANTHER" id="PTHR42738:SF16">
    <property type="entry name" value="3-HYDROXY-3-METHYLGLUTARYL-COA LYASE, CYTOPLASMIC"/>
    <property type="match status" value="1"/>
</dbReference>
<comment type="caution">
    <text evidence="8">The sequence shown here is derived from an EMBL/GenBank/DDBJ whole genome shotgun (WGS) entry which is preliminary data.</text>
</comment>
<dbReference type="GO" id="GO:0046872">
    <property type="term" value="F:metal ion binding"/>
    <property type="evidence" value="ECO:0007669"/>
    <property type="project" value="UniProtKB-KW"/>
</dbReference>
<dbReference type="UniPathway" id="UPA00896">
    <property type="reaction ID" value="UER00863"/>
</dbReference>
<evidence type="ECO:0000256" key="5">
    <source>
        <dbReference type="ARBA" id="ARBA00023239"/>
    </source>
</evidence>
<feature type="domain" description="Pyruvate carboxyltransferase" evidence="7">
    <location>
        <begin position="208"/>
        <end position="505"/>
    </location>
</feature>
<dbReference type="InterPro" id="IPR000891">
    <property type="entry name" value="PYR_CT"/>
</dbReference>
<gene>
    <name evidence="8" type="ORF">DNTS_014061</name>
</gene>
<keyword evidence="5" id="KW-0456">Lyase</keyword>
<name>A0A553NII9_9TELE</name>
<dbReference type="OrthoDB" id="1905920at2759"/>
<evidence type="ECO:0000256" key="6">
    <source>
        <dbReference type="ARBA" id="ARBA00049877"/>
    </source>
</evidence>
<sequence length="512" mass="56414">MLNVYMSMNELIKADQNTAPPLPSGSPVPVREHSREGNAKWLGRDTDLMRLSPAGGNSGSYTPHRTLFLQIPALDYRLSWRYRRKARQIAQLTLARVARPAIEKHEPPQSQEINHDGVFFLLKLEISAREGSPGQDASVIETAESCVALQVSSAKNTGLTEHTVLMGSVSSALKHCLSYETFLRDSPWLPRLLWEEKSPRLPKLPAYVKIVEVGPRDGLQNEKEMVPTEVKIQLIDLLSQTGLPVIEATSFVSSKWVAQMADHTAVLTGIKRSPDVRYPVLTPNIQGFQAAVAAGASEVAVFASASETFSWKNINCSIEESLERFEQVIRAAQQEGIPVRGYVSCALGCPYEGPVKPSQVTKKSVTLRAKFSALVTRVIGSAMHCTADETINRSQQVAKCLFELGCYELSLGDTIGLGTAGSMAEMLRDVLTEVPVRALAVHCHDTYGQALPNILIALQNQCILVVDLGNPKPRRRGAIQKQHWQGFISSPGPFVDSFPQFWLFEGWEGQQM</sequence>
<evidence type="ECO:0000256" key="2">
    <source>
        <dbReference type="ARBA" id="ARBA00009405"/>
    </source>
</evidence>
<dbReference type="Pfam" id="PF00682">
    <property type="entry name" value="HMGL-like"/>
    <property type="match status" value="1"/>
</dbReference>
<reference evidence="8 9" key="1">
    <citation type="journal article" date="2019" name="Sci. Data">
        <title>Hybrid genome assembly and annotation of Danionella translucida.</title>
        <authorList>
            <person name="Kadobianskyi M."/>
            <person name="Schulze L."/>
            <person name="Schuelke M."/>
            <person name="Judkewitz B."/>
        </authorList>
    </citation>
    <scope>NUCLEOTIDE SEQUENCE [LARGE SCALE GENOMIC DNA]</scope>
    <source>
        <strain evidence="8 9">Bolton</strain>
    </source>
</reference>
<dbReference type="InterPro" id="IPR013785">
    <property type="entry name" value="Aldolase_TIM"/>
</dbReference>
<dbReference type="AlphaFoldDB" id="A0A553NII9"/>
<dbReference type="PANTHER" id="PTHR42738">
    <property type="entry name" value="HYDROXYMETHYLGLUTARYL-COA LYASE"/>
    <property type="match status" value="1"/>
</dbReference>
<comment type="similarity">
    <text evidence="2">Belongs to the HMG-CoA lyase family.</text>
</comment>
<dbReference type="STRING" id="623744.A0A553NII9"/>
<evidence type="ECO:0000256" key="4">
    <source>
        <dbReference type="ARBA" id="ARBA00022723"/>
    </source>
</evidence>
<evidence type="ECO:0000313" key="9">
    <source>
        <dbReference type="Proteomes" id="UP000316079"/>
    </source>
</evidence>
<evidence type="ECO:0000259" key="7">
    <source>
        <dbReference type="PROSITE" id="PS50991"/>
    </source>
</evidence>
<accession>A0A553NII9</accession>
<dbReference type="EMBL" id="SRMA01026937">
    <property type="protein sequence ID" value="TRY65256.1"/>
    <property type="molecule type" value="Genomic_DNA"/>
</dbReference>
<dbReference type="Proteomes" id="UP000316079">
    <property type="component" value="Unassembled WGS sequence"/>
</dbReference>
<protein>
    <recommendedName>
        <fullName evidence="3">hydroxymethylglutaryl-CoA lyase</fullName>
        <ecNumber evidence="3">4.1.3.4</ecNumber>
    </recommendedName>
</protein>
<dbReference type="Gene3D" id="3.20.20.70">
    <property type="entry name" value="Aldolase class I"/>
    <property type="match status" value="1"/>
</dbReference>
<evidence type="ECO:0000313" key="8">
    <source>
        <dbReference type="EMBL" id="TRY65256.1"/>
    </source>
</evidence>
<keyword evidence="4" id="KW-0479">Metal-binding</keyword>
<dbReference type="InterPro" id="IPR043594">
    <property type="entry name" value="HMGL"/>
</dbReference>
<dbReference type="CDD" id="cd07938">
    <property type="entry name" value="DRE_TIM_HMGL"/>
    <property type="match status" value="1"/>
</dbReference>
<evidence type="ECO:0000256" key="1">
    <source>
        <dbReference type="ARBA" id="ARBA00005143"/>
    </source>
</evidence>
<evidence type="ECO:0000256" key="3">
    <source>
        <dbReference type="ARBA" id="ARBA00012910"/>
    </source>
</evidence>
<dbReference type="EC" id="4.1.3.4" evidence="3"/>
<comment type="catalytic activity">
    <reaction evidence="6">
        <text>(3S)-3-hydroxy-3-methylglutaryl-CoA = acetoacetate + acetyl-CoA</text>
        <dbReference type="Rhea" id="RHEA:24404"/>
        <dbReference type="ChEBI" id="CHEBI:13705"/>
        <dbReference type="ChEBI" id="CHEBI:43074"/>
        <dbReference type="ChEBI" id="CHEBI:57288"/>
        <dbReference type="EC" id="4.1.3.4"/>
    </reaction>
</comment>
<organism evidence="8 9">
    <name type="scientific">Danionella cerebrum</name>
    <dbReference type="NCBI Taxonomy" id="2873325"/>
    <lineage>
        <taxon>Eukaryota</taxon>
        <taxon>Metazoa</taxon>
        <taxon>Chordata</taxon>
        <taxon>Craniata</taxon>
        <taxon>Vertebrata</taxon>
        <taxon>Euteleostomi</taxon>
        <taxon>Actinopterygii</taxon>
        <taxon>Neopterygii</taxon>
        <taxon>Teleostei</taxon>
        <taxon>Ostariophysi</taxon>
        <taxon>Cypriniformes</taxon>
        <taxon>Danionidae</taxon>
        <taxon>Danioninae</taxon>
        <taxon>Danionella</taxon>
    </lineage>
</organism>
<dbReference type="GO" id="GO:0046951">
    <property type="term" value="P:ketone body biosynthetic process"/>
    <property type="evidence" value="ECO:0007669"/>
    <property type="project" value="TreeGrafter"/>
</dbReference>
<proteinExistence type="inferred from homology"/>
<dbReference type="SUPFAM" id="SSF51569">
    <property type="entry name" value="Aldolase"/>
    <property type="match status" value="1"/>
</dbReference>
<keyword evidence="9" id="KW-1185">Reference proteome</keyword>
<dbReference type="GO" id="GO:0006552">
    <property type="term" value="P:L-leucine catabolic process"/>
    <property type="evidence" value="ECO:0007669"/>
    <property type="project" value="TreeGrafter"/>
</dbReference>
<dbReference type="PROSITE" id="PS50991">
    <property type="entry name" value="PYR_CT"/>
    <property type="match status" value="1"/>
</dbReference>